<accession>A0A803JFA9</accession>
<reference evidence="4" key="2">
    <citation type="submission" date="2021-03" db="UniProtKB">
        <authorList>
            <consortium name="Ensembl"/>
        </authorList>
    </citation>
    <scope>IDENTIFICATION</scope>
</reference>
<dbReference type="AlphaFoldDB" id="A0A803JFA9"/>
<feature type="domain" description="Tc1-like transposase DDE" evidence="2">
    <location>
        <begin position="289"/>
        <end position="410"/>
    </location>
</feature>
<reference evidence="4" key="1">
    <citation type="journal article" date="2010" name="Science">
        <title>The genome of the Western clawed frog Xenopus tropicalis.</title>
        <authorList>
            <person name="Hellsten U."/>
            <person name="Harland R.M."/>
            <person name="Gilchrist M.J."/>
            <person name="Hendrix D."/>
            <person name="Jurka J."/>
            <person name="Kapitonov V."/>
            <person name="Ovcharenko I."/>
            <person name="Putnam N.H."/>
            <person name="Shu S."/>
            <person name="Taher L."/>
            <person name="Blitz I.L."/>
            <person name="Blumberg B."/>
            <person name="Dichmann D.S."/>
            <person name="Dubchak I."/>
            <person name="Amaya E."/>
            <person name="Detter J.C."/>
            <person name="Fletcher R."/>
            <person name="Gerhard D.S."/>
            <person name="Goodstein D."/>
            <person name="Graves T."/>
            <person name="Grigoriev I.V."/>
            <person name="Grimwood J."/>
            <person name="Kawashima T."/>
            <person name="Lindquist E."/>
            <person name="Lucas S.M."/>
            <person name="Mead P.E."/>
            <person name="Mitros T."/>
            <person name="Ogino H."/>
            <person name="Ohta Y."/>
            <person name="Poliakov A.V."/>
            <person name="Pollet N."/>
            <person name="Robert J."/>
            <person name="Salamov A."/>
            <person name="Sater A.K."/>
            <person name="Schmutz J."/>
            <person name="Terry A."/>
            <person name="Vize P.D."/>
            <person name="Warren W.C."/>
            <person name="Wells D."/>
            <person name="Wills A."/>
            <person name="Wilson R.K."/>
            <person name="Zimmerman L.B."/>
            <person name="Zorn A.M."/>
            <person name="Grainger R."/>
            <person name="Grammer T."/>
            <person name="Khokha M.K."/>
            <person name="Richardson P.M."/>
            <person name="Rokhsar D.S."/>
        </authorList>
    </citation>
    <scope>NUCLEOTIDE SEQUENCE [LARGE SCALE GENOMIC DNA]</scope>
    <source>
        <strain evidence="4">Nigerian</strain>
    </source>
</reference>
<dbReference type="SUPFAM" id="SSF46689">
    <property type="entry name" value="Homeodomain-like"/>
    <property type="match status" value="1"/>
</dbReference>
<evidence type="ECO:0000259" key="2">
    <source>
        <dbReference type="Pfam" id="PF13358"/>
    </source>
</evidence>
<evidence type="ECO:0000259" key="3">
    <source>
        <dbReference type="Pfam" id="PF25787"/>
    </source>
</evidence>
<sequence length="450" mass="51488">MGKTKELSKDVRDKIVDLHKAGMGYKTISKKLGEKVTTVGAIVRKWKEHKMTINRPRSGAPRKISPRGVSMILRKVKKHPRTTREELVNDLKLAGTTVTKKTIGNTLHRNGLKSCRARKVPLLKKAHVQARLKFANEHLNDSVSDWEKVLWSDEAKIELFGINSTRCVWRKKNAVYDPQNTVPTVKHGGGNILLWGCFSAKGTGQLIRINGKMDGAMYREILNDNLLPSARKLKMGRGWVFQHDNDPKHTAKATKEWLKKKHIKTKIELFGINSTRCVWRKKNAAYDPQNTVPTVKHGGGNILLWGCFSAKGTGQLIRINGKMDGAMYREILNDNLLPSARKLKMGRGWVFQHDNDPKHTAKATKEWLKKKHIKVMEWPSQSLDLNPIENLWRELKLRVAQRQPRNHRDLEMICKEEWTNIPPKMCANLAINYKKRLTSVLANKGFSTKY</sequence>
<dbReference type="GeneTree" id="ENSGT01140000282497"/>
<dbReference type="GO" id="GO:0003677">
    <property type="term" value="F:DNA binding"/>
    <property type="evidence" value="ECO:0007669"/>
    <property type="project" value="InterPro"/>
</dbReference>
<dbReference type="InterPro" id="IPR009057">
    <property type="entry name" value="Homeodomain-like_sf"/>
</dbReference>
<dbReference type="Pfam" id="PF13358">
    <property type="entry name" value="DDE_3"/>
    <property type="match status" value="1"/>
</dbReference>
<protein>
    <recommendedName>
        <fullName evidence="5">Transposase Tc1-like domain-containing protein</fullName>
    </recommendedName>
</protein>
<dbReference type="PANTHER" id="PTHR23022">
    <property type="entry name" value="TRANSPOSABLE ELEMENT-RELATED"/>
    <property type="match status" value="1"/>
</dbReference>
<dbReference type="Pfam" id="PF01498">
    <property type="entry name" value="HTH_Tnp_Tc3_2"/>
    <property type="match status" value="1"/>
</dbReference>
<dbReference type="InterPro" id="IPR038717">
    <property type="entry name" value="Tc1-like_DDE_dom"/>
</dbReference>
<dbReference type="InterPro" id="IPR052338">
    <property type="entry name" value="Transposase_5"/>
</dbReference>
<organism evidence="4">
    <name type="scientific">Xenopus tropicalis</name>
    <name type="common">Western clawed frog</name>
    <name type="synonym">Silurana tropicalis</name>
    <dbReference type="NCBI Taxonomy" id="8364"/>
    <lineage>
        <taxon>Eukaryota</taxon>
        <taxon>Metazoa</taxon>
        <taxon>Chordata</taxon>
        <taxon>Craniata</taxon>
        <taxon>Vertebrata</taxon>
        <taxon>Euteleostomi</taxon>
        <taxon>Amphibia</taxon>
        <taxon>Batrachia</taxon>
        <taxon>Anura</taxon>
        <taxon>Pipoidea</taxon>
        <taxon>Pipidae</taxon>
        <taxon>Xenopodinae</taxon>
        <taxon>Xenopus</taxon>
        <taxon>Silurana</taxon>
    </lineage>
</organism>
<dbReference type="InterPro" id="IPR036388">
    <property type="entry name" value="WH-like_DNA-bd_sf"/>
</dbReference>
<dbReference type="GO" id="GO:0015074">
    <property type="term" value="P:DNA integration"/>
    <property type="evidence" value="ECO:0007669"/>
    <property type="project" value="InterPro"/>
</dbReference>
<evidence type="ECO:0000313" key="4">
    <source>
        <dbReference type="Ensembl" id="ENSXETP00000106605"/>
    </source>
</evidence>
<evidence type="ECO:0008006" key="5">
    <source>
        <dbReference type="Google" id="ProtNLM"/>
    </source>
</evidence>
<dbReference type="Gene3D" id="1.10.10.10">
    <property type="entry name" value="Winged helix-like DNA-binding domain superfamily/Winged helix DNA-binding domain"/>
    <property type="match status" value="1"/>
</dbReference>
<dbReference type="InterPro" id="IPR057667">
    <property type="entry name" value="HTH_SB"/>
</dbReference>
<dbReference type="InterPro" id="IPR002492">
    <property type="entry name" value="Transposase_Tc1-like"/>
</dbReference>
<name>A0A803JFA9_XENTR</name>
<evidence type="ECO:0000259" key="1">
    <source>
        <dbReference type="Pfam" id="PF01498"/>
    </source>
</evidence>
<proteinExistence type="predicted"/>
<dbReference type="Ensembl" id="ENSXETT00000116326">
    <property type="protein sequence ID" value="ENSXETP00000106605"/>
    <property type="gene ID" value="ENSXETG00000049298"/>
</dbReference>
<dbReference type="Pfam" id="PF25787">
    <property type="entry name" value="HTH_SB"/>
    <property type="match status" value="1"/>
</dbReference>
<dbReference type="InterPro" id="IPR036397">
    <property type="entry name" value="RNaseH_sf"/>
</dbReference>
<feature type="domain" description="Sleeping Beauty transposase HTH" evidence="3">
    <location>
        <begin position="1"/>
        <end position="52"/>
    </location>
</feature>
<feature type="domain" description="Transposase Tc1-like" evidence="1">
    <location>
        <begin position="70"/>
        <end position="140"/>
    </location>
</feature>
<dbReference type="GO" id="GO:0006313">
    <property type="term" value="P:DNA transposition"/>
    <property type="evidence" value="ECO:0007669"/>
    <property type="project" value="InterPro"/>
</dbReference>
<dbReference type="PANTHER" id="PTHR23022:SF135">
    <property type="entry name" value="SI:DKEY-77F5.3"/>
    <property type="match status" value="1"/>
</dbReference>
<dbReference type="InParanoid" id="A0A803JFA9"/>
<dbReference type="Gene3D" id="3.30.420.10">
    <property type="entry name" value="Ribonuclease H-like superfamily/Ribonuclease H"/>
    <property type="match status" value="2"/>
</dbReference>